<keyword evidence="5" id="KW-0472">Membrane</keyword>
<evidence type="ECO:0000313" key="7">
    <source>
        <dbReference type="EMBL" id="KAK7464926.1"/>
    </source>
</evidence>
<dbReference type="PANTHER" id="PTHR43735">
    <property type="entry name" value="APOPTOSIS-INDUCING FACTOR 1"/>
    <property type="match status" value="1"/>
</dbReference>
<evidence type="ECO:0000256" key="5">
    <source>
        <dbReference type="SAM" id="Phobius"/>
    </source>
</evidence>
<gene>
    <name evidence="7" type="ORF">VKT23_006134</name>
</gene>
<dbReference type="SUPFAM" id="SSF51905">
    <property type="entry name" value="FAD/NAD(P)-binding domain"/>
    <property type="match status" value="1"/>
</dbReference>
<dbReference type="Proteomes" id="UP001498398">
    <property type="component" value="Unassembled WGS sequence"/>
</dbReference>
<sequence length="379" mass="41124">MSSKKTDDKKTIVIVGGGHTGIHAARKLSATLNAQKHKLVLVNPLPYRFLLPACLRLVVSDRDSLQETALVPYDALFLNNNGTFLEDSVTAIHQEPGAKSGSLSLRSGEQLPYDVLIICTGSAWEGPIAFPENPEAVKSFIANSRKAYESAQSYVLVGAGAVGLELAGEIRDVWPKKKISVVHNASQVLNATYPERYRRAVQKSFQARGIDLILGDSVTDIPEDGHVPGDKVTTRQGRTLEAGLVVKTWGARPNTAFVKAWSPDVVTDRGAIKIKPTFQVKGYDNVFAGGDIIDWDEQKQAAKARTHGAVIADNVLGYLEGKPFKEYKGSIELIALTNGKESGVSYFGFLWGIVLGGWVTPMLKSKSLGVPYFRGEMGK</sequence>
<comment type="similarity">
    <text evidence="1">Belongs to the FAD-dependent oxidoreductase family.</text>
</comment>
<dbReference type="EMBL" id="JBANRG010000007">
    <property type="protein sequence ID" value="KAK7464926.1"/>
    <property type="molecule type" value="Genomic_DNA"/>
</dbReference>
<dbReference type="Pfam" id="PF07992">
    <property type="entry name" value="Pyr_redox_2"/>
    <property type="match status" value="1"/>
</dbReference>
<organism evidence="7 8">
    <name type="scientific">Marasmiellus scandens</name>
    <dbReference type="NCBI Taxonomy" id="2682957"/>
    <lineage>
        <taxon>Eukaryota</taxon>
        <taxon>Fungi</taxon>
        <taxon>Dikarya</taxon>
        <taxon>Basidiomycota</taxon>
        <taxon>Agaricomycotina</taxon>
        <taxon>Agaricomycetes</taxon>
        <taxon>Agaricomycetidae</taxon>
        <taxon>Agaricales</taxon>
        <taxon>Marasmiineae</taxon>
        <taxon>Omphalotaceae</taxon>
        <taxon>Marasmiellus</taxon>
    </lineage>
</organism>
<evidence type="ECO:0000256" key="2">
    <source>
        <dbReference type="ARBA" id="ARBA00022630"/>
    </source>
</evidence>
<accession>A0ABR1JV57</accession>
<evidence type="ECO:0000256" key="4">
    <source>
        <dbReference type="ARBA" id="ARBA00023002"/>
    </source>
</evidence>
<keyword evidence="5" id="KW-1133">Transmembrane helix</keyword>
<dbReference type="InterPro" id="IPR023753">
    <property type="entry name" value="FAD/NAD-binding_dom"/>
</dbReference>
<protein>
    <recommendedName>
        <fullName evidence="6">FAD/NAD(P)-binding domain-containing protein</fullName>
    </recommendedName>
</protein>
<comment type="caution">
    <text evidence="7">The sequence shown here is derived from an EMBL/GenBank/DDBJ whole genome shotgun (WGS) entry which is preliminary data.</text>
</comment>
<dbReference type="PRINTS" id="PR00411">
    <property type="entry name" value="PNDRDTASEI"/>
</dbReference>
<dbReference type="PRINTS" id="PR00368">
    <property type="entry name" value="FADPNR"/>
</dbReference>
<evidence type="ECO:0000256" key="1">
    <source>
        <dbReference type="ARBA" id="ARBA00006442"/>
    </source>
</evidence>
<keyword evidence="3" id="KW-0274">FAD</keyword>
<dbReference type="Gene3D" id="3.50.50.100">
    <property type="match status" value="1"/>
</dbReference>
<proteinExistence type="inferred from homology"/>
<feature type="transmembrane region" description="Helical" evidence="5">
    <location>
        <begin position="344"/>
        <end position="363"/>
    </location>
</feature>
<keyword evidence="2" id="KW-0285">Flavoprotein</keyword>
<evidence type="ECO:0000256" key="3">
    <source>
        <dbReference type="ARBA" id="ARBA00022827"/>
    </source>
</evidence>
<reference evidence="7 8" key="1">
    <citation type="submission" date="2024-01" db="EMBL/GenBank/DDBJ databases">
        <title>A draft genome for the cacao thread blight pathogen Marasmiellus scandens.</title>
        <authorList>
            <person name="Baruah I.K."/>
            <person name="Leung J."/>
            <person name="Bukari Y."/>
            <person name="Amoako-Attah I."/>
            <person name="Meinhardt L.W."/>
            <person name="Bailey B.A."/>
            <person name="Cohen S.P."/>
        </authorList>
    </citation>
    <scope>NUCLEOTIDE SEQUENCE [LARGE SCALE GENOMIC DNA]</scope>
    <source>
        <strain evidence="7 8">GH-19</strain>
    </source>
</reference>
<keyword evidence="4" id="KW-0560">Oxidoreductase</keyword>
<evidence type="ECO:0000259" key="6">
    <source>
        <dbReference type="Pfam" id="PF07992"/>
    </source>
</evidence>
<keyword evidence="8" id="KW-1185">Reference proteome</keyword>
<evidence type="ECO:0000313" key="8">
    <source>
        <dbReference type="Proteomes" id="UP001498398"/>
    </source>
</evidence>
<keyword evidence="5" id="KW-0812">Transmembrane</keyword>
<feature type="domain" description="FAD/NAD(P)-binding" evidence="6">
    <location>
        <begin position="11"/>
        <end position="308"/>
    </location>
</feature>
<name>A0ABR1JV57_9AGAR</name>
<dbReference type="PANTHER" id="PTHR43735:SF3">
    <property type="entry name" value="FERROPTOSIS SUPPRESSOR PROTEIN 1"/>
    <property type="match status" value="1"/>
</dbReference>
<dbReference type="InterPro" id="IPR036188">
    <property type="entry name" value="FAD/NAD-bd_sf"/>
</dbReference>